<keyword evidence="4" id="KW-0378">Hydrolase</keyword>
<reference evidence="4 5" key="1">
    <citation type="submission" date="2020-06" db="EMBL/GenBank/DDBJ databases">
        <title>Dyadobacter sandarakinus sp. nov., isolated from the soil of the Arctic Yellow River Station.</title>
        <authorList>
            <person name="Zhang Y."/>
            <person name="Peng F."/>
        </authorList>
    </citation>
    <scope>NUCLEOTIDE SEQUENCE [LARGE SCALE GENOMIC DNA]</scope>
    <source>
        <strain evidence="4 5">Q3-56</strain>
    </source>
</reference>
<evidence type="ECO:0000256" key="2">
    <source>
        <dbReference type="ARBA" id="ARBA00022723"/>
    </source>
</evidence>
<dbReference type="Gene3D" id="3.90.850.10">
    <property type="entry name" value="Fumarylacetoacetase-like, C-terminal domain"/>
    <property type="match status" value="1"/>
</dbReference>
<keyword evidence="2" id="KW-0479">Metal-binding</keyword>
<dbReference type="PANTHER" id="PTHR42796:SF4">
    <property type="entry name" value="FUMARYLACETOACETATE HYDROLASE DOMAIN-CONTAINING PROTEIN 2A"/>
    <property type="match status" value="1"/>
</dbReference>
<name>A0ABX7I276_9BACT</name>
<dbReference type="InterPro" id="IPR011234">
    <property type="entry name" value="Fumarylacetoacetase-like_C"/>
</dbReference>
<dbReference type="SUPFAM" id="SSF56529">
    <property type="entry name" value="FAH"/>
    <property type="match status" value="1"/>
</dbReference>
<comment type="similarity">
    <text evidence="1">Belongs to the FAH family.</text>
</comment>
<dbReference type="GO" id="GO:0016787">
    <property type="term" value="F:hydrolase activity"/>
    <property type="evidence" value="ECO:0007669"/>
    <property type="project" value="UniProtKB-KW"/>
</dbReference>
<dbReference type="InterPro" id="IPR051121">
    <property type="entry name" value="FAH"/>
</dbReference>
<keyword evidence="5" id="KW-1185">Reference proteome</keyword>
<dbReference type="PANTHER" id="PTHR42796">
    <property type="entry name" value="FUMARYLACETOACETATE HYDROLASE DOMAIN-CONTAINING PROTEIN 2A-RELATED"/>
    <property type="match status" value="1"/>
</dbReference>
<dbReference type="InterPro" id="IPR036663">
    <property type="entry name" value="Fumarylacetoacetase_C_sf"/>
</dbReference>
<feature type="domain" description="Fumarylacetoacetase-like C-terminal" evidence="3">
    <location>
        <begin position="146"/>
        <end position="406"/>
    </location>
</feature>
<dbReference type="EMBL" id="CP056775">
    <property type="protein sequence ID" value="QRR00169.1"/>
    <property type="molecule type" value="Genomic_DNA"/>
</dbReference>
<evidence type="ECO:0000313" key="5">
    <source>
        <dbReference type="Proteomes" id="UP000612680"/>
    </source>
</evidence>
<sequence>MNKTLIGLAVGGLLSLLHIFPAHSSVLSAPDTKDYSHLAEIMIDTAAEISIFEKTGKILKAPEDALTLARFDAGGQVHTLAVLQDNGEMIRGIDLSAELGKYEQNAFEVIKGLEFDEIVKLTHTSAKHISLKYADLLPSVGGETHLAIGINYAEHGKETGQVRPFMFPKFVRTDPAVHQLQYTKGWLLDHEAELGIVFPKAVCSAADLNSMMIGFLVVNDFTDRATLMRKMDSQNVIGGKGFPDAKSNEGFLPTGPYMVVPRNWRAFVNDLELSLSVNGEQRQHGSAKDMVWDISRIIEQSLSVKGEKKSYYQGQMVKLFEGSCIPANTIIMTGTPSGVVFNAPGKGFIIGTVFKYIFTGAFFTSKMHPYILEQYLKNQMKNTRYLKPGDKVETSISYLGTIHTSINE</sequence>
<evidence type="ECO:0000313" key="4">
    <source>
        <dbReference type="EMBL" id="QRR00169.1"/>
    </source>
</evidence>
<protein>
    <submittedName>
        <fullName evidence="4">Fumarylacetoacetate hydrolase family protein</fullName>
    </submittedName>
</protein>
<dbReference type="Proteomes" id="UP000612680">
    <property type="component" value="Chromosome"/>
</dbReference>
<accession>A0ABX7I276</accession>
<gene>
    <name evidence="4" type="ORF">HWI92_04250</name>
</gene>
<proteinExistence type="inferred from homology"/>
<dbReference type="RefSeq" id="WP_204660930.1">
    <property type="nucleotide sequence ID" value="NZ_CP056775.1"/>
</dbReference>
<dbReference type="Pfam" id="PF01557">
    <property type="entry name" value="FAA_hydrolase"/>
    <property type="match status" value="1"/>
</dbReference>
<evidence type="ECO:0000256" key="1">
    <source>
        <dbReference type="ARBA" id="ARBA00010211"/>
    </source>
</evidence>
<evidence type="ECO:0000259" key="3">
    <source>
        <dbReference type="Pfam" id="PF01557"/>
    </source>
</evidence>
<organism evidence="4 5">
    <name type="scientific">Dyadobacter sandarakinus</name>
    <dbReference type="NCBI Taxonomy" id="2747268"/>
    <lineage>
        <taxon>Bacteria</taxon>
        <taxon>Pseudomonadati</taxon>
        <taxon>Bacteroidota</taxon>
        <taxon>Cytophagia</taxon>
        <taxon>Cytophagales</taxon>
        <taxon>Spirosomataceae</taxon>
        <taxon>Dyadobacter</taxon>
    </lineage>
</organism>